<dbReference type="Gene3D" id="1.10.1450.10">
    <property type="entry name" value="Tetraspanin"/>
    <property type="match status" value="1"/>
</dbReference>
<proteinExistence type="predicted"/>
<dbReference type="EMBL" id="CACRXK020006678">
    <property type="protein sequence ID" value="CAB4010110.1"/>
    <property type="molecule type" value="Genomic_DNA"/>
</dbReference>
<gene>
    <name evidence="5" type="ORF">PACLA_8A073857</name>
</gene>
<accession>A0A6S7I2S6</accession>
<dbReference type="Pfam" id="PF00335">
    <property type="entry name" value="Tetraspanin"/>
    <property type="match status" value="1"/>
</dbReference>
<comment type="caution">
    <text evidence="5">The sequence shown here is derived from an EMBL/GenBank/DDBJ whole genome shotgun (WGS) entry which is preliminary data.</text>
</comment>
<dbReference type="AlphaFoldDB" id="A0A6S7I2S6"/>
<keyword evidence="6" id="KW-1185">Reference proteome</keyword>
<organism evidence="5 6">
    <name type="scientific">Paramuricea clavata</name>
    <name type="common">Red gorgonian</name>
    <name type="synonym">Violescent sea-whip</name>
    <dbReference type="NCBI Taxonomy" id="317549"/>
    <lineage>
        <taxon>Eukaryota</taxon>
        <taxon>Metazoa</taxon>
        <taxon>Cnidaria</taxon>
        <taxon>Anthozoa</taxon>
        <taxon>Octocorallia</taxon>
        <taxon>Malacalcyonacea</taxon>
        <taxon>Plexauridae</taxon>
        <taxon>Paramuricea</taxon>
    </lineage>
</organism>
<dbReference type="GO" id="GO:0005886">
    <property type="term" value="C:plasma membrane"/>
    <property type="evidence" value="ECO:0007669"/>
    <property type="project" value="TreeGrafter"/>
</dbReference>
<keyword evidence="2" id="KW-0812">Transmembrane</keyword>
<dbReference type="OrthoDB" id="10033535at2759"/>
<reference evidence="5" key="1">
    <citation type="submission" date="2020-04" db="EMBL/GenBank/DDBJ databases">
        <authorList>
            <person name="Alioto T."/>
            <person name="Alioto T."/>
            <person name="Gomez Garrido J."/>
        </authorList>
    </citation>
    <scope>NUCLEOTIDE SEQUENCE</scope>
    <source>
        <strain evidence="5">A484AB</strain>
    </source>
</reference>
<comment type="subcellular location">
    <subcellularLocation>
        <location evidence="1">Membrane</location>
        <topology evidence="1">Multi-pass membrane protein</topology>
    </subcellularLocation>
</comment>
<evidence type="ECO:0000256" key="1">
    <source>
        <dbReference type="ARBA" id="ARBA00004141"/>
    </source>
</evidence>
<dbReference type="CDD" id="cd03127">
    <property type="entry name" value="tetraspanin_LEL"/>
    <property type="match status" value="1"/>
</dbReference>
<evidence type="ECO:0000313" key="5">
    <source>
        <dbReference type="EMBL" id="CAB4010110.1"/>
    </source>
</evidence>
<dbReference type="PANTHER" id="PTHR19282:SF544">
    <property type="entry name" value="TETRASPANIN"/>
    <property type="match status" value="1"/>
</dbReference>
<keyword evidence="4" id="KW-0472">Membrane</keyword>
<evidence type="ECO:0000256" key="2">
    <source>
        <dbReference type="ARBA" id="ARBA00022692"/>
    </source>
</evidence>
<dbReference type="SUPFAM" id="SSF48652">
    <property type="entry name" value="Tetraspanin"/>
    <property type="match status" value="1"/>
</dbReference>
<dbReference type="PANTHER" id="PTHR19282">
    <property type="entry name" value="TETRASPANIN"/>
    <property type="match status" value="1"/>
</dbReference>
<sequence>MMLMFLFVGEVVAGIYAFARRNYIEDRFSACMKDAYQSQYMDPEFKHVTEAWDTFQDRFDCCGVDDPLDYLTNNKINAAPKSCGGTKADAVGRQPCFKVIKREVLDNFYMIGGAAIGIAFIQIFAMVLNGLVLRTFHKREEYE</sequence>
<evidence type="ECO:0000313" key="6">
    <source>
        <dbReference type="Proteomes" id="UP001152795"/>
    </source>
</evidence>
<dbReference type="InterPro" id="IPR008952">
    <property type="entry name" value="Tetraspanin_EC2_sf"/>
</dbReference>
<keyword evidence="3" id="KW-1133">Transmembrane helix</keyword>
<dbReference type="InterPro" id="IPR018499">
    <property type="entry name" value="Tetraspanin/Peripherin"/>
</dbReference>
<dbReference type="Proteomes" id="UP001152795">
    <property type="component" value="Unassembled WGS sequence"/>
</dbReference>
<evidence type="ECO:0000256" key="3">
    <source>
        <dbReference type="ARBA" id="ARBA00022989"/>
    </source>
</evidence>
<name>A0A6S7I2S6_PARCT</name>
<evidence type="ECO:0000256" key="4">
    <source>
        <dbReference type="ARBA" id="ARBA00023136"/>
    </source>
</evidence>
<protein>
    <submittedName>
        <fullName evidence="5">CD151 antigen-like</fullName>
    </submittedName>
</protein>